<reference evidence="2 3" key="1">
    <citation type="submission" date="2016-10" db="EMBL/GenBank/DDBJ databases">
        <authorList>
            <person name="Varghese N."/>
        </authorList>
    </citation>
    <scope>NUCLEOTIDE SEQUENCE [LARGE SCALE GENOMIC DNA]</scope>
    <source>
        <strain evidence="2 3">KA00225</strain>
    </source>
</reference>
<evidence type="ECO:0000256" key="1">
    <source>
        <dbReference type="SAM" id="Phobius"/>
    </source>
</evidence>
<comment type="caution">
    <text evidence="2">The sequence shown here is derived from an EMBL/GenBank/DDBJ whole genome shotgun (WGS) entry which is preliminary data.</text>
</comment>
<feature type="transmembrane region" description="Helical" evidence="1">
    <location>
        <begin position="53"/>
        <end position="71"/>
    </location>
</feature>
<keyword evidence="1" id="KW-1133">Transmembrane helix</keyword>
<keyword evidence="1" id="KW-0812">Transmembrane</keyword>
<keyword evidence="1" id="KW-0472">Membrane</keyword>
<dbReference type="Proteomes" id="UP000236146">
    <property type="component" value="Unassembled WGS sequence"/>
</dbReference>
<gene>
    <name evidence="2" type="ORF">BFS05_02670</name>
</gene>
<dbReference type="EMBL" id="MNLH01000002">
    <property type="protein sequence ID" value="PNS43494.1"/>
    <property type="molecule type" value="Genomic_DNA"/>
</dbReference>
<accession>A0A2K1SVE7</accession>
<evidence type="ECO:0000313" key="2">
    <source>
        <dbReference type="EMBL" id="PNS43494.1"/>
    </source>
</evidence>
<dbReference type="InterPro" id="IPR025338">
    <property type="entry name" value="DUF4244"/>
</dbReference>
<dbReference type="Pfam" id="PF14029">
    <property type="entry name" value="DUF4244"/>
    <property type="match status" value="1"/>
</dbReference>
<organism evidence="2 3">
    <name type="scientific">Gardnerella vaginalis</name>
    <dbReference type="NCBI Taxonomy" id="2702"/>
    <lineage>
        <taxon>Bacteria</taxon>
        <taxon>Bacillati</taxon>
        <taxon>Actinomycetota</taxon>
        <taxon>Actinomycetes</taxon>
        <taxon>Bifidobacteriales</taxon>
        <taxon>Bifidobacteriaceae</taxon>
        <taxon>Gardnerella</taxon>
    </lineage>
</organism>
<name>A0A2K1SVE7_GARVA</name>
<evidence type="ECO:0000313" key="3">
    <source>
        <dbReference type="Proteomes" id="UP000236146"/>
    </source>
</evidence>
<proteinExistence type="predicted"/>
<sequence>MVGAVQKLCTWGCLSSMRISSLLLNAEESLCCATEKWYKKLKSKDSGAVTAEYAVVLIAATGFAALLVAILKSDAVRNMLNDLVKRALHIE</sequence>
<protein>
    <submittedName>
        <fullName evidence="2">DUF4244 domain-containing protein</fullName>
    </submittedName>
</protein>
<dbReference type="AlphaFoldDB" id="A0A2K1SVE7"/>
<dbReference type="OrthoDB" id="3748241at2"/>